<evidence type="ECO:0000259" key="2">
    <source>
        <dbReference type="Pfam" id="PF15961"/>
    </source>
</evidence>
<gene>
    <name evidence="3" type="ORF">g.7920</name>
</gene>
<evidence type="ECO:0000313" key="3">
    <source>
        <dbReference type="EMBL" id="JAT36142.1"/>
    </source>
</evidence>
<reference evidence="3" key="1">
    <citation type="submission" date="2015-11" db="EMBL/GenBank/DDBJ databases">
        <title>De novo transcriptome assembly of four potential Pierce s Disease insect vectors from Arizona vineyards.</title>
        <authorList>
            <person name="Tassone E.E."/>
        </authorList>
    </citation>
    <scope>NUCLEOTIDE SEQUENCE</scope>
</reference>
<dbReference type="PANTHER" id="PTHR16116:SF5">
    <property type="entry name" value="ZINC FINGER PROTEIN 839"/>
    <property type="match status" value="1"/>
</dbReference>
<accession>A0A1B6MJS5</accession>
<feature type="region of interest" description="Disordered" evidence="1">
    <location>
        <begin position="324"/>
        <end position="348"/>
    </location>
</feature>
<feature type="region of interest" description="Disordered" evidence="1">
    <location>
        <begin position="568"/>
        <end position="619"/>
    </location>
</feature>
<organism evidence="3">
    <name type="scientific">Graphocephala atropunctata</name>
    <dbReference type="NCBI Taxonomy" id="36148"/>
    <lineage>
        <taxon>Eukaryota</taxon>
        <taxon>Metazoa</taxon>
        <taxon>Ecdysozoa</taxon>
        <taxon>Arthropoda</taxon>
        <taxon>Hexapoda</taxon>
        <taxon>Insecta</taxon>
        <taxon>Pterygota</taxon>
        <taxon>Neoptera</taxon>
        <taxon>Paraneoptera</taxon>
        <taxon>Hemiptera</taxon>
        <taxon>Auchenorrhyncha</taxon>
        <taxon>Membracoidea</taxon>
        <taxon>Cicadellidae</taxon>
        <taxon>Cicadellinae</taxon>
        <taxon>Cicadellini</taxon>
        <taxon>Graphocephala</taxon>
    </lineage>
</organism>
<dbReference type="AlphaFoldDB" id="A0A1B6MJS5"/>
<feature type="domain" description="DUF4764" evidence="2">
    <location>
        <begin position="604"/>
        <end position="705"/>
    </location>
</feature>
<dbReference type="PANTHER" id="PTHR16116">
    <property type="entry name" value="ZINC FINGER PROTEIN 839"/>
    <property type="match status" value="1"/>
</dbReference>
<dbReference type="InterPro" id="IPR039946">
    <property type="entry name" value="ZN839"/>
</dbReference>
<evidence type="ECO:0000256" key="1">
    <source>
        <dbReference type="SAM" id="MobiDB-lite"/>
    </source>
</evidence>
<feature type="compositionally biased region" description="Basic and acidic residues" evidence="1">
    <location>
        <begin position="327"/>
        <end position="340"/>
    </location>
</feature>
<dbReference type="Pfam" id="PF15961">
    <property type="entry name" value="DUF4764"/>
    <property type="match status" value="1"/>
</dbReference>
<name>A0A1B6MJS5_9HEMI</name>
<feature type="compositionally biased region" description="Basic residues" evidence="1">
    <location>
        <begin position="727"/>
        <end position="739"/>
    </location>
</feature>
<sequence>MAGSSTFSRLLIVNGQPYIMKDDIDLNPAQSFGSDILQQAIDDVSTTGSISPVVDDNNMGIISSDQSLNVDGSGRNEYVAVLSDQHSEEAGTSTISLTLEQAAELGLHVSVDNVDQNLEPSSNMKEVDIPSESNQYIISSDKPNQPNETGCIKLDSELCSFTHDVLHESNANNSFLDSFNTVSLSKDQQLTLVPNIVNGTVTYTLQLSNHQSLTETDNSDYFRITEASSVAAQNSVESELKLDLSNLAASSDLHFINSPVDIVSNKTVDDSVQSSIGSSNPSQTYGLVSCNSENVTFLSLSDSIPVGTNISDIVTHVNNISVTQQPKSDKKSFHAADSTKQKRVVTRSGESLLLKQRNTALCQNGTNNRNPQNPRSRTKHIFSRPNQLTALPSKAVNETSNCHLNIPGEQQTANKPNEKEFSSFLKPTNPDKLDILQSQVEYGATSKQTEKNGDKRTETHGKDTPTIITPRKGDVPKEVSVALSRIPIKTDSNKPLGSNENPIQLVQQGTTFHSIQALTEDHISKIKPILQENFDSKVSSKNVVYDPTSNTRIIYRIISPAEVSLRKQDEFPRRRGRPKKIRLTESQPEESGEGAPPPKKVFPRTRSGRLSRPPKHMVRDYKHIRRAELDDSDGAYSDYQSDHEEELAPSLDTAPVDLLPGLVAKRKNHKRNISADNLCPTCGKIYLGYVRMKRHFDKYPDHGSIEYLNSIRNSQPDSEAENGGHMLWKKRAGRKKGRGRNNCFMTADKRTRLKEALDWCQRQEVAEIAGPAVASVLSLWELLMLRVDCVKQDSRVAALYTELCQLLCKLRQMANRLFRPLDHPLPPGTKHVTVQVEDEIMTGLLNLPCGIYLASDEDLNETIPTPTIQDHSSTTPQIQSTPATPLPLIEKKEEEKLVLGQISKPVKIDIDEVPQPFLLTSDEMICDTDDRSLVNVDEIVSERLQNFTGSQSSSVDELMKGLNELDQRSKLETDDLMEGFSIVSRRTHVSASTEDLMKSLEHFESHLNHADAPNSLDRDTFDRVSSVDTLDFEVLSREFHSNNR</sequence>
<dbReference type="InterPro" id="IPR031885">
    <property type="entry name" value="DUF4764"/>
</dbReference>
<protein>
    <recommendedName>
        <fullName evidence="2">DUF4764 domain-containing protein</fullName>
    </recommendedName>
</protein>
<feature type="compositionally biased region" description="Basic residues" evidence="1">
    <location>
        <begin position="601"/>
        <end position="616"/>
    </location>
</feature>
<feature type="compositionally biased region" description="Polar residues" evidence="1">
    <location>
        <begin position="360"/>
        <end position="375"/>
    </location>
</feature>
<proteinExistence type="predicted"/>
<feature type="region of interest" description="Disordered" evidence="1">
    <location>
        <begin position="360"/>
        <end position="379"/>
    </location>
</feature>
<dbReference type="EMBL" id="GEBQ01003835">
    <property type="protein sequence ID" value="JAT36142.1"/>
    <property type="molecule type" value="Transcribed_RNA"/>
</dbReference>
<feature type="region of interest" description="Disordered" evidence="1">
    <location>
        <begin position="443"/>
        <end position="472"/>
    </location>
</feature>
<feature type="region of interest" description="Disordered" evidence="1">
    <location>
        <begin position="716"/>
        <end position="741"/>
    </location>
</feature>
<feature type="compositionally biased region" description="Basic and acidic residues" evidence="1">
    <location>
        <begin position="448"/>
        <end position="463"/>
    </location>
</feature>